<dbReference type="GO" id="GO:0043138">
    <property type="term" value="F:3'-5' DNA helicase activity"/>
    <property type="evidence" value="ECO:0007669"/>
    <property type="project" value="TreeGrafter"/>
</dbReference>
<dbReference type="GO" id="GO:0006270">
    <property type="term" value="P:DNA replication initiation"/>
    <property type="evidence" value="ECO:0007669"/>
    <property type="project" value="TreeGrafter"/>
</dbReference>
<dbReference type="GO" id="GO:0005524">
    <property type="term" value="F:ATP binding"/>
    <property type="evidence" value="ECO:0007669"/>
    <property type="project" value="UniProtKB-KW"/>
</dbReference>
<dbReference type="GO" id="GO:0006302">
    <property type="term" value="P:double-strand break repair"/>
    <property type="evidence" value="ECO:0007669"/>
    <property type="project" value="TreeGrafter"/>
</dbReference>
<dbReference type="GO" id="GO:0006310">
    <property type="term" value="P:DNA recombination"/>
    <property type="evidence" value="ECO:0007669"/>
    <property type="project" value="TreeGrafter"/>
</dbReference>
<dbReference type="AlphaFoldDB" id="A0A917D7I4"/>
<dbReference type="SMART" id="SM00490">
    <property type="entry name" value="HELICc"/>
    <property type="match status" value="1"/>
</dbReference>
<dbReference type="InterPro" id="IPR027417">
    <property type="entry name" value="P-loop_NTPase"/>
</dbReference>
<sequence length="455" mass="52559">MKYKGFIVPPIISDFLIGRVWAEDQLPKQWQAIASQVPHYMHLLKKYGYVQQQQGIRQQPKQCMRCLTTLQRHLITYTLTYCRHCLMMGRVTSQTTLLTYHDNQYRFIKKTIAQYPQQLSEAQQRVSQALITSVKARQHHLVDAVCGAGKTEMLFPMLDYALHKRYRICIATPRADVVKELMPRLQQAFPQRVIHALYGDAPLSKGCAQIIIATTHQLYHFENAFDIMIVDEADAFPFTYDHTLQLAVTKAKKQDAPLIFVTATPSKTLLALVKKEQWQHSKVWHRYHQHPLPVPRFSSLFHYQTTLKKRLPRKLARWVQERLQCCEPFLIFFATKQLMASSLIHFQQLDPLIESVHAHDSERTHKVQLLRDGQVKGLLTTTILERGITIPNIQIAVVGAEHTIFDASALIQISGRAGRHPQYPTGDIVFFHHGISVAMSKARQRIRMQNAYKEV</sequence>
<dbReference type="GO" id="GO:0003677">
    <property type="term" value="F:DNA binding"/>
    <property type="evidence" value="ECO:0007669"/>
    <property type="project" value="UniProtKB-KW"/>
</dbReference>
<dbReference type="PANTHER" id="PTHR30580:SF1">
    <property type="entry name" value="COMF OPERON PROTEIN 1"/>
    <property type="match status" value="1"/>
</dbReference>
<comment type="caution">
    <text evidence="6">The sequence shown here is derived from an EMBL/GenBank/DDBJ whole genome shotgun (WGS) entry which is preliminary data.</text>
</comment>
<reference evidence="6" key="1">
    <citation type="journal article" date="2014" name="Int. J. Syst. Evol. Microbiol.">
        <title>Complete genome sequence of Corynebacterium casei LMG S-19264T (=DSM 44701T), isolated from a smear-ripened cheese.</title>
        <authorList>
            <consortium name="US DOE Joint Genome Institute (JGI-PGF)"/>
            <person name="Walter F."/>
            <person name="Albersmeier A."/>
            <person name="Kalinowski J."/>
            <person name="Ruckert C."/>
        </authorList>
    </citation>
    <scope>NUCLEOTIDE SEQUENCE</scope>
    <source>
        <strain evidence="6">CGMCC 1.15760</strain>
    </source>
</reference>
<reference evidence="6" key="2">
    <citation type="submission" date="2020-09" db="EMBL/GenBank/DDBJ databases">
        <authorList>
            <person name="Sun Q."/>
            <person name="Zhou Y."/>
        </authorList>
    </citation>
    <scope>NUCLEOTIDE SEQUENCE</scope>
    <source>
        <strain evidence="6">CGMCC 1.15760</strain>
    </source>
</reference>
<organism evidence="6 7">
    <name type="scientific">Lysinibacillus alkalisoli</name>
    <dbReference type="NCBI Taxonomy" id="1911548"/>
    <lineage>
        <taxon>Bacteria</taxon>
        <taxon>Bacillati</taxon>
        <taxon>Bacillota</taxon>
        <taxon>Bacilli</taxon>
        <taxon>Bacillales</taxon>
        <taxon>Bacillaceae</taxon>
        <taxon>Lysinibacillus</taxon>
    </lineage>
</organism>
<evidence type="ECO:0000313" key="7">
    <source>
        <dbReference type="Proteomes" id="UP000616608"/>
    </source>
</evidence>
<dbReference type="Proteomes" id="UP000616608">
    <property type="component" value="Unassembled WGS sequence"/>
</dbReference>
<name>A0A917D7I4_9BACI</name>
<protein>
    <submittedName>
        <fullName evidence="6">ComF operon protein 1</fullName>
    </submittedName>
</protein>
<dbReference type="PROSITE" id="PS51192">
    <property type="entry name" value="HELICASE_ATP_BIND_1"/>
    <property type="match status" value="1"/>
</dbReference>
<feature type="domain" description="Helicase ATP-binding" evidence="4">
    <location>
        <begin position="131"/>
        <end position="283"/>
    </location>
</feature>
<evidence type="ECO:0000256" key="3">
    <source>
        <dbReference type="ARBA" id="ARBA00023125"/>
    </source>
</evidence>
<proteinExistence type="predicted"/>
<dbReference type="RefSeq" id="WP_188613368.1">
    <property type="nucleotide sequence ID" value="NZ_BMJT01000001.1"/>
</dbReference>
<dbReference type="Gene3D" id="3.40.50.300">
    <property type="entry name" value="P-loop containing nucleotide triphosphate hydrolases"/>
    <property type="match status" value="2"/>
</dbReference>
<dbReference type="Pfam" id="PF04851">
    <property type="entry name" value="ResIII"/>
    <property type="match status" value="1"/>
</dbReference>
<accession>A0A917D7I4</accession>
<dbReference type="SUPFAM" id="SSF52540">
    <property type="entry name" value="P-loop containing nucleoside triphosphate hydrolases"/>
    <property type="match status" value="1"/>
</dbReference>
<keyword evidence="7" id="KW-1185">Reference proteome</keyword>
<dbReference type="GO" id="GO:0016787">
    <property type="term" value="F:hydrolase activity"/>
    <property type="evidence" value="ECO:0007669"/>
    <property type="project" value="InterPro"/>
</dbReference>
<keyword evidence="3" id="KW-0238">DNA-binding</keyword>
<dbReference type="InterPro" id="IPR001650">
    <property type="entry name" value="Helicase_C-like"/>
</dbReference>
<dbReference type="PROSITE" id="PS51194">
    <property type="entry name" value="HELICASE_CTER"/>
    <property type="match status" value="1"/>
</dbReference>
<evidence type="ECO:0000259" key="4">
    <source>
        <dbReference type="PROSITE" id="PS51192"/>
    </source>
</evidence>
<evidence type="ECO:0000256" key="2">
    <source>
        <dbReference type="ARBA" id="ARBA00022840"/>
    </source>
</evidence>
<dbReference type="SMART" id="SM00487">
    <property type="entry name" value="DEXDc"/>
    <property type="match status" value="1"/>
</dbReference>
<gene>
    <name evidence="6" type="primary">comFA</name>
    <name evidence="6" type="ORF">GCM10007425_04320</name>
</gene>
<dbReference type="InterPro" id="IPR014001">
    <property type="entry name" value="Helicase_ATP-bd"/>
</dbReference>
<keyword evidence="2" id="KW-0067">ATP-binding</keyword>
<evidence type="ECO:0000259" key="5">
    <source>
        <dbReference type="PROSITE" id="PS51194"/>
    </source>
</evidence>
<dbReference type="InterPro" id="IPR006935">
    <property type="entry name" value="Helicase/UvrB_N"/>
</dbReference>
<feature type="domain" description="Helicase C-terminal" evidence="5">
    <location>
        <begin position="318"/>
        <end position="455"/>
    </location>
</feature>
<dbReference type="EMBL" id="BMJT01000001">
    <property type="protein sequence ID" value="GGG13148.1"/>
    <property type="molecule type" value="Genomic_DNA"/>
</dbReference>
<evidence type="ECO:0000313" key="6">
    <source>
        <dbReference type="EMBL" id="GGG13148.1"/>
    </source>
</evidence>
<keyword evidence="1" id="KW-0547">Nucleotide-binding</keyword>
<evidence type="ECO:0000256" key="1">
    <source>
        <dbReference type="ARBA" id="ARBA00022741"/>
    </source>
</evidence>
<dbReference type="PANTHER" id="PTHR30580">
    <property type="entry name" value="PRIMOSOMAL PROTEIN N"/>
    <property type="match status" value="1"/>
</dbReference>
<dbReference type="Pfam" id="PF00271">
    <property type="entry name" value="Helicase_C"/>
    <property type="match status" value="1"/>
</dbReference>